<dbReference type="GO" id="GO:0004567">
    <property type="term" value="F:beta-mannosidase activity"/>
    <property type="evidence" value="ECO:0007669"/>
    <property type="project" value="UniProtKB-EC"/>
</dbReference>
<dbReference type="Pfam" id="PF00703">
    <property type="entry name" value="Glyco_hydro_2"/>
    <property type="match status" value="1"/>
</dbReference>
<sequence>MQIALNGEWKLYYHPQEEDMPPVEKWPSLSARVPGEAELALMEAGMEPDPFYDENLYRYRKYETYMWAYEREFSLPEAPNGQQWILHFDGINTYADVYVNKVLVGQADNMLIAHEFDITAAARAGAENQVRVIIRSAMLEARKRDYPVALTGAESSDYMWQRRPPHAFGWDIMPRLPCSGLWRGVWLEMRGSARITQAYYATKECNEHRAQLQFSYRYETRDVSLDEYRVRVRCGSVVWEKAAPFVCGKGSLTVEQPLLWWPRGYGEPNLYTVTMELLRGDEVLDVRTDTIGIRTISIDHKMAPDSEGEFLVRVNGCPILCKGSNWVPMDAFHSRDAARYAQALELFAQAGCNIVRCWGGNVYEDHAFFDLCDRMGLLVWQDFCMACAIYPQSQDFAQMIEREAEHVIRKLRNHPCILLWAGDNEVDEMYDGLGYEGANRYNALTREVLPRAVRMNDPYRKFLPSSPYIADGVARYSVPEQHNWGPRGYFKDEFYKNTRAHFISECGYHGCPSPESLARFLPQEKLWPYTNSAWMTHDTDYLPYGERGYNRNQLMADQVQVLFGSVPETLEEFSLLSQISQAEALKFFIERTRIHKWRRTGIIWWNMLDGWPQISDAIVDYYFCKKRAYQTVCRAQWPVLIAADEHAGWEHAIYLLNDGRESYEVTYVVKDGDTGEVLLSGAERSPANENLRLGAVRVIPASRRLLVFEWQMEGKTYGSYYVTGFPPYPVENWRRWLGVIDALPMGETV</sequence>
<dbReference type="AlphaFoldDB" id="A0A9D1G0F4"/>
<evidence type="ECO:0000259" key="7">
    <source>
        <dbReference type="Pfam" id="PF22666"/>
    </source>
</evidence>
<dbReference type="InterPro" id="IPR013783">
    <property type="entry name" value="Ig-like_fold"/>
</dbReference>
<proteinExistence type="inferred from homology"/>
<dbReference type="PANTHER" id="PTHR43730">
    <property type="entry name" value="BETA-MANNOSIDASE"/>
    <property type="match status" value="1"/>
</dbReference>
<keyword evidence="4 8" id="KW-0378">Hydrolase</keyword>
<dbReference type="InterPro" id="IPR050887">
    <property type="entry name" value="Beta-mannosidase_GH2"/>
</dbReference>
<dbReference type="Gene3D" id="3.20.20.80">
    <property type="entry name" value="Glycosidases"/>
    <property type="match status" value="1"/>
</dbReference>
<evidence type="ECO:0000256" key="3">
    <source>
        <dbReference type="ARBA" id="ARBA00012754"/>
    </source>
</evidence>
<dbReference type="InterPro" id="IPR008979">
    <property type="entry name" value="Galactose-bd-like_sf"/>
</dbReference>
<dbReference type="GO" id="GO:0005975">
    <property type="term" value="P:carbohydrate metabolic process"/>
    <property type="evidence" value="ECO:0007669"/>
    <property type="project" value="InterPro"/>
</dbReference>
<dbReference type="SUPFAM" id="SSF49785">
    <property type="entry name" value="Galactose-binding domain-like"/>
    <property type="match status" value="1"/>
</dbReference>
<feature type="domain" description="Glycoside hydrolase family 2 immunoglobulin-like beta-sandwich" evidence="6">
    <location>
        <begin position="194"/>
        <end position="294"/>
    </location>
</feature>
<evidence type="ECO:0000256" key="1">
    <source>
        <dbReference type="ARBA" id="ARBA00000829"/>
    </source>
</evidence>
<dbReference type="Proteomes" id="UP000824140">
    <property type="component" value="Unassembled WGS sequence"/>
</dbReference>
<evidence type="ECO:0000313" key="9">
    <source>
        <dbReference type="Proteomes" id="UP000824140"/>
    </source>
</evidence>
<evidence type="ECO:0000256" key="4">
    <source>
        <dbReference type="ARBA" id="ARBA00022801"/>
    </source>
</evidence>
<dbReference type="SUPFAM" id="SSF51445">
    <property type="entry name" value="(Trans)glycosidases"/>
    <property type="match status" value="1"/>
</dbReference>
<comment type="catalytic activity">
    <reaction evidence="1">
        <text>Hydrolysis of terminal, non-reducing beta-D-mannose residues in beta-D-mannosides.</text>
        <dbReference type="EC" id="3.2.1.25"/>
    </reaction>
</comment>
<dbReference type="InterPro" id="IPR017853">
    <property type="entry name" value="GH"/>
</dbReference>
<organism evidence="8 9">
    <name type="scientific">Candidatus Alectryocaccomicrobium excrementavium</name>
    <dbReference type="NCBI Taxonomy" id="2840668"/>
    <lineage>
        <taxon>Bacteria</taxon>
        <taxon>Bacillati</taxon>
        <taxon>Bacillota</taxon>
        <taxon>Clostridia</taxon>
        <taxon>Candidatus Alectryocaccomicrobium</taxon>
    </lineage>
</organism>
<gene>
    <name evidence="8" type="ORF">IAA84_07560</name>
</gene>
<protein>
    <recommendedName>
        <fullName evidence="3">beta-mannosidase</fullName>
        <ecNumber evidence="3">3.2.1.25</ecNumber>
    </recommendedName>
</protein>
<dbReference type="Gene3D" id="2.60.120.260">
    <property type="entry name" value="Galactose-binding domain-like"/>
    <property type="match status" value="1"/>
</dbReference>
<comment type="similarity">
    <text evidence="2">Belongs to the glycosyl hydrolase 2 family.</text>
</comment>
<comment type="caution">
    <text evidence="8">The sequence shown here is derived from an EMBL/GenBank/DDBJ whole genome shotgun (WGS) entry which is preliminary data.</text>
</comment>
<evidence type="ECO:0000256" key="2">
    <source>
        <dbReference type="ARBA" id="ARBA00007401"/>
    </source>
</evidence>
<keyword evidence="5" id="KW-0326">Glycosidase</keyword>
<accession>A0A9D1G0F4</accession>
<dbReference type="EC" id="3.2.1.25" evidence="3"/>
<reference evidence="8" key="1">
    <citation type="submission" date="2020-10" db="EMBL/GenBank/DDBJ databases">
        <authorList>
            <person name="Gilroy R."/>
        </authorList>
    </citation>
    <scope>NUCLEOTIDE SEQUENCE</scope>
    <source>
        <strain evidence="8">13766</strain>
    </source>
</reference>
<dbReference type="SUPFAM" id="SSF49303">
    <property type="entry name" value="beta-Galactosidase/glucuronidase domain"/>
    <property type="match status" value="1"/>
</dbReference>
<dbReference type="PANTHER" id="PTHR43730:SF1">
    <property type="entry name" value="BETA-MANNOSIDASE"/>
    <property type="match status" value="1"/>
</dbReference>
<dbReference type="EMBL" id="DVJN01000153">
    <property type="protein sequence ID" value="HIS92851.1"/>
    <property type="molecule type" value="Genomic_DNA"/>
</dbReference>
<name>A0A9D1G0F4_9FIRM</name>
<dbReference type="Gene3D" id="2.60.40.10">
    <property type="entry name" value="Immunoglobulins"/>
    <property type="match status" value="1"/>
</dbReference>
<dbReference type="InterPro" id="IPR006102">
    <property type="entry name" value="Ig-like_GH2"/>
</dbReference>
<feature type="domain" description="Beta-mannosidase-like galactose-binding" evidence="7">
    <location>
        <begin position="28"/>
        <end position="183"/>
    </location>
</feature>
<dbReference type="InterPro" id="IPR054593">
    <property type="entry name" value="Beta-mannosidase-like_N2"/>
</dbReference>
<dbReference type="GO" id="GO:0006516">
    <property type="term" value="P:glycoprotein catabolic process"/>
    <property type="evidence" value="ECO:0007669"/>
    <property type="project" value="TreeGrafter"/>
</dbReference>
<reference evidence="8" key="2">
    <citation type="journal article" date="2021" name="PeerJ">
        <title>Extensive microbial diversity within the chicken gut microbiome revealed by metagenomics and culture.</title>
        <authorList>
            <person name="Gilroy R."/>
            <person name="Ravi A."/>
            <person name="Getino M."/>
            <person name="Pursley I."/>
            <person name="Horton D.L."/>
            <person name="Alikhan N.F."/>
            <person name="Baker D."/>
            <person name="Gharbi K."/>
            <person name="Hall N."/>
            <person name="Watson M."/>
            <person name="Adriaenssens E.M."/>
            <person name="Foster-Nyarko E."/>
            <person name="Jarju S."/>
            <person name="Secka A."/>
            <person name="Antonio M."/>
            <person name="Oren A."/>
            <person name="Chaudhuri R.R."/>
            <person name="La Ragione R."/>
            <person name="Hildebrand F."/>
            <person name="Pallen M.J."/>
        </authorList>
    </citation>
    <scope>NUCLEOTIDE SEQUENCE</scope>
    <source>
        <strain evidence="8">13766</strain>
    </source>
</reference>
<dbReference type="Pfam" id="PF22666">
    <property type="entry name" value="Glyco_hydro_2_N2"/>
    <property type="match status" value="1"/>
</dbReference>
<dbReference type="InterPro" id="IPR036156">
    <property type="entry name" value="Beta-gal/glucu_dom_sf"/>
</dbReference>
<evidence type="ECO:0000259" key="6">
    <source>
        <dbReference type="Pfam" id="PF00703"/>
    </source>
</evidence>
<evidence type="ECO:0000313" key="8">
    <source>
        <dbReference type="EMBL" id="HIS92851.1"/>
    </source>
</evidence>
<evidence type="ECO:0000256" key="5">
    <source>
        <dbReference type="ARBA" id="ARBA00023295"/>
    </source>
</evidence>